<keyword evidence="4" id="KW-0804">Transcription</keyword>
<feature type="domain" description="HTH lysR-type" evidence="5">
    <location>
        <begin position="12"/>
        <end position="71"/>
    </location>
</feature>
<dbReference type="PANTHER" id="PTHR30537:SF26">
    <property type="entry name" value="GLYCINE CLEAVAGE SYSTEM TRANSCRIPTIONAL ACTIVATOR"/>
    <property type="match status" value="1"/>
</dbReference>
<dbReference type="RefSeq" id="WP_029579227.1">
    <property type="nucleotide sequence ID" value="NZ_CP012076.1"/>
</dbReference>
<dbReference type="GO" id="GO:0003700">
    <property type="term" value="F:DNA-binding transcription factor activity"/>
    <property type="evidence" value="ECO:0007669"/>
    <property type="project" value="InterPro"/>
</dbReference>
<dbReference type="KEGG" id="bhz:ACR54_01229"/>
<proteinExistence type="inferred from homology"/>
<dbReference type="Pfam" id="PF03466">
    <property type="entry name" value="LysR_substrate"/>
    <property type="match status" value="1"/>
</dbReference>
<organism evidence="6 7">
    <name type="scientific">Bordetella hinzii</name>
    <dbReference type="NCBI Taxonomy" id="103855"/>
    <lineage>
        <taxon>Bacteria</taxon>
        <taxon>Pseudomonadati</taxon>
        <taxon>Pseudomonadota</taxon>
        <taxon>Betaproteobacteria</taxon>
        <taxon>Burkholderiales</taxon>
        <taxon>Alcaligenaceae</taxon>
        <taxon>Bordetella</taxon>
    </lineage>
</organism>
<keyword evidence="3" id="KW-0238">DNA-binding</keyword>
<evidence type="ECO:0000256" key="2">
    <source>
        <dbReference type="ARBA" id="ARBA00023015"/>
    </source>
</evidence>
<evidence type="ECO:0000256" key="1">
    <source>
        <dbReference type="ARBA" id="ARBA00009437"/>
    </source>
</evidence>
<dbReference type="SUPFAM" id="SSF53850">
    <property type="entry name" value="Periplasmic binding protein-like II"/>
    <property type="match status" value="1"/>
</dbReference>
<dbReference type="GO" id="GO:0043565">
    <property type="term" value="F:sequence-specific DNA binding"/>
    <property type="evidence" value="ECO:0007669"/>
    <property type="project" value="TreeGrafter"/>
</dbReference>
<comment type="similarity">
    <text evidence="1">Belongs to the LysR transcriptional regulatory family.</text>
</comment>
<dbReference type="InterPro" id="IPR036390">
    <property type="entry name" value="WH_DNA-bd_sf"/>
</dbReference>
<dbReference type="InterPro" id="IPR058163">
    <property type="entry name" value="LysR-type_TF_proteobact-type"/>
</dbReference>
<dbReference type="InterPro" id="IPR000847">
    <property type="entry name" value="LysR_HTH_N"/>
</dbReference>
<dbReference type="SUPFAM" id="SSF46785">
    <property type="entry name" value="Winged helix' DNA-binding domain"/>
    <property type="match status" value="1"/>
</dbReference>
<dbReference type="InterPro" id="IPR005119">
    <property type="entry name" value="LysR_subst-bd"/>
</dbReference>
<evidence type="ECO:0000259" key="5">
    <source>
        <dbReference type="PROSITE" id="PS50931"/>
    </source>
</evidence>
<sequence>MSLPPSYAGHTPPLAALRAFEAVARLGSLSRAAVELNVTKSAISHQLRALEADLGVVLLNRGGGLRQAELTGAGADLLGSVQQALALLATACRNTRAAAQGRRRQRLNISVNPSLGALWLAPRIGRFIALHPGIDVQVFLHASQDPAWQTQALDLAFLHVRDTGPRGPLPGDLPLLAESVVPVCSPSLIAPRSRDDPRALLAHRWLEEKHVDSPETDWRTWRQHLGLMDQAAPEPLVFSGLSTVVAAAVAGVGIALGRSPLVDEELAAGRLVPLVPRARLAGSWGYVMRLARDGGRASVALPALVEFLAEEGRASFELHARCLPRYSPSSVRPG</sequence>
<dbReference type="PRINTS" id="PR00039">
    <property type="entry name" value="HTHLYSR"/>
</dbReference>
<name>A0AAN1RT96_9BORD</name>
<dbReference type="Proteomes" id="UP000282741">
    <property type="component" value="Chromosome"/>
</dbReference>
<accession>A0AAN1RT96</accession>
<dbReference type="EMBL" id="CP024172">
    <property type="protein sequence ID" value="AZW15651.1"/>
    <property type="molecule type" value="Genomic_DNA"/>
</dbReference>
<evidence type="ECO:0000313" key="6">
    <source>
        <dbReference type="EMBL" id="AZW15651.1"/>
    </source>
</evidence>
<dbReference type="AlphaFoldDB" id="A0AAN1RT96"/>
<reference evidence="7" key="1">
    <citation type="submission" date="2017-10" db="EMBL/GenBank/DDBJ databases">
        <title>Whole genome sequencing of various Bordetella species.</title>
        <authorList>
            <person name="Weigand M.R."/>
            <person name="Loparev V."/>
            <person name="Peng Y."/>
            <person name="Bowden K.E."/>
            <person name="Tondella M.L."/>
            <person name="Williams M.M."/>
        </authorList>
    </citation>
    <scope>NUCLEOTIDE SEQUENCE [LARGE SCALE GENOMIC DNA]</scope>
    <source>
        <strain evidence="7">H720</strain>
    </source>
</reference>
<gene>
    <name evidence="6" type="ORF">CS347_02065</name>
</gene>
<dbReference type="PROSITE" id="PS50931">
    <property type="entry name" value="HTH_LYSR"/>
    <property type="match status" value="1"/>
</dbReference>
<keyword evidence="2" id="KW-0805">Transcription regulation</keyword>
<dbReference type="PANTHER" id="PTHR30537">
    <property type="entry name" value="HTH-TYPE TRANSCRIPTIONAL REGULATOR"/>
    <property type="match status" value="1"/>
</dbReference>
<evidence type="ECO:0000256" key="3">
    <source>
        <dbReference type="ARBA" id="ARBA00023125"/>
    </source>
</evidence>
<dbReference type="Gene3D" id="1.10.10.10">
    <property type="entry name" value="Winged helix-like DNA-binding domain superfamily/Winged helix DNA-binding domain"/>
    <property type="match status" value="1"/>
</dbReference>
<dbReference type="Pfam" id="PF00126">
    <property type="entry name" value="HTH_1"/>
    <property type="match status" value="1"/>
</dbReference>
<dbReference type="GeneID" id="92997345"/>
<evidence type="ECO:0000313" key="7">
    <source>
        <dbReference type="Proteomes" id="UP000282741"/>
    </source>
</evidence>
<dbReference type="Gene3D" id="3.40.190.10">
    <property type="entry name" value="Periplasmic binding protein-like II"/>
    <property type="match status" value="2"/>
</dbReference>
<evidence type="ECO:0000256" key="4">
    <source>
        <dbReference type="ARBA" id="ARBA00023163"/>
    </source>
</evidence>
<dbReference type="GO" id="GO:0006351">
    <property type="term" value="P:DNA-templated transcription"/>
    <property type="evidence" value="ECO:0007669"/>
    <property type="project" value="TreeGrafter"/>
</dbReference>
<dbReference type="InterPro" id="IPR036388">
    <property type="entry name" value="WH-like_DNA-bd_sf"/>
</dbReference>
<protein>
    <submittedName>
        <fullName evidence="6">Transcriptional regulator</fullName>
    </submittedName>
</protein>